<name>A0A6N9H7X0_9MICO</name>
<dbReference type="EMBL" id="WWEQ01000028">
    <property type="protein sequence ID" value="MYM19896.1"/>
    <property type="molecule type" value="Genomic_DNA"/>
</dbReference>
<dbReference type="Proteomes" id="UP000469215">
    <property type="component" value="Unassembled WGS sequence"/>
</dbReference>
<gene>
    <name evidence="1" type="ORF">GSY69_07935</name>
</gene>
<evidence type="ECO:0008006" key="3">
    <source>
        <dbReference type="Google" id="ProtNLM"/>
    </source>
</evidence>
<reference evidence="1 2" key="1">
    <citation type="submission" date="2020-01" db="EMBL/GenBank/DDBJ databases">
        <authorList>
            <person name="Deng T."/>
        </authorList>
    </citation>
    <scope>NUCLEOTIDE SEQUENCE [LARGE SCALE GENOMIC DNA]</scope>
    <source>
        <strain evidence="1 2">5221</strain>
    </source>
</reference>
<organism evidence="1 2">
    <name type="scientific">Brevibacterium rongguiense</name>
    <dbReference type="NCBI Taxonomy" id="2695267"/>
    <lineage>
        <taxon>Bacteria</taxon>
        <taxon>Bacillati</taxon>
        <taxon>Actinomycetota</taxon>
        <taxon>Actinomycetes</taxon>
        <taxon>Micrococcales</taxon>
        <taxon>Brevibacteriaceae</taxon>
        <taxon>Brevibacterium</taxon>
    </lineage>
</organism>
<accession>A0A6N9H7X0</accession>
<proteinExistence type="predicted"/>
<evidence type="ECO:0000313" key="1">
    <source>
        <dbReference type="EMBL" id="MYM19896.1"/>
    </source>
</evidence>
<keyword evidence="2" id="KW-1185">Reference proteome</keyword>
<dbReference type="RefSeq" id="WP_160953326.1">
    <property type="nucleotide sequence ID" value="NZ_WWEQ01000028.1"/>
</dbReference>
<comment type="caution">
    <text evidence="1">The sequence shown here is derived from an EMBL/GenBank/DDBJ whole genome shotgun (WGS) entry which is preliminary data.</text>
</comment>
<sequence>MSALRAAGLGPWPGTDAREAAAASFAELGEGLPPLPLLAAPAVGETRWAVDAVGCAAALLDGLPVDRDSYGWRLAAGAGRDLRRERSRTARALEAAEEYGAGFEGRALLSLPGPWTLLSALSLPGGGRALADPGAVRDVLQAYAAGAEQLLARAQRALGQAPRVRLLETALDAVLAGRVPTVSGLRTLPAVPEAAVVGGLRSFLRRTGEDTIIALPRLGSVEVRGARLRREDLLADAGAGAIAVPLPADSPAGRAHWERLAEAADSGTEVWLRLPADAGAEPGEVTRWVDAVRRPWTALGMPAAAAAALGVLTGWELPVDDPPLLPADAAPAGARTRLRLAARIAAALEEDA</sequence>
<dbReference type="AlphaFoldDB" id="A0A6N9H7X0"/>
<protein>
    <recommendedName>
        <fullName evidence="3">Methionine synthase</fullName>
    </recommendedName>
</protein>
<evidence type="ECO:0000313" key="2">
    <source>
        <dbReference type="Proteomes" id="UP000469215"/>
    </source>
</evidence>